<evidence type="ECO:0000256" key="1">
    <source>
        <dbReference type="SAM" id="SignalP"/>
    </source>
</evidence>
<reference evidence="3 4" key="1">
    <citation type="submission" date="2018-04" db="EMBL/GenBank/DDBJ databases">
        <title>Novel species isolated from glacier.</title>
        <authorList>
            <person name="Liu Q."/>
            <person name="Xin Y.-H."/>
        </authorList>
    </citation>
    <scope>NUCLEOTIDE SEQUENCE [LARGE SCALE GENOMIC DNA]</scope>
    <source>
        <strain evidence="3 4">GT1R17</strain>
    </source>
</reference>
<feature type="chain" id="PRO_5015781477" description="DUF4394 domain-containing protein" evidence="1">
    <location>
        <begin position="25"/>
        <end position="300"/>
    </location>
</feature>
<dbReference type="Pfam" id="PF14339">
    <property type="entry name" value="DUF4394"/>
    <property type="match status" value="1"/>
</dbReference>
<proteinExistence type="predicted"/>
<dbReference type="PROSITE" id="PS51257">
    <property type="entry name" value="PROKAR_LIPOPROTEIN"/>
    <property type="match status" value="1"/>
</dbReference>
<accession>A0A2T5MFI2</accession>
<sequence>MEMNMRKNAIWAFSLTLLSATVLSGCDGDADVVGVGDCVPAANLLAVTEDDRLIKFSSADPSVQISSFAVTGLGAAKVVGLDVRPATGATFILADNNRVYTVDPTTGAATIVGAAAVTSVGADVGGFNFNPVPDRIRLINKAGSVNVRLNPDTGALAATDTSLMYATGDINAGKTFSLRGMAYKATTGAGTGPDPFVTTAYVLDATQDVLATLGSVNANPQSPNGGQLFTVGALGVNVSTTSAAQTFNIDTVNNVGYFVHEGSTRTLRKVNLATGASAPCGGTVKVSGTSLKLRALAVAP</sequence>
<feature type="signal peptide" evidence="1">
    <location>
        <begin position="1"/>
        <end position="24"/>
    </location>
</feature>
<dbReference type="AlphaFoldDB" id="A0A2T5MFI2"/>
<name>A0A2T5MFI2_9GAMM</name>
<dbReference type="Proteomes" id="UP000244248">
    <property type="component" value="Unassembled WGS sequence"/>
</dbReference>
<organism evidence="3 4">
    <name type="scientific">Stenotrophobium rhamnosiphilum</name>
    <dbReference type="NCBI Taxonomy" id="2029166"/>
    <lineage>
        <taxon>Bacteria</taxon>
        <taxon>Pseudomonadati</taxon>
        <taxon>Pseudomonadota</taxon>
        <taxon>Gammaproteobacteria</taxon>
        <taxon>Nevskiales</taxon>
        <taxon>Nevskiaceae</taxon>
        <taxon>Stenotrophobium</taxon>
    </lineage>
</organism>
<dbReference type="InterPro" id="IPR025507">
    <property type="entry name" value="DUF4394"/>
</dbReference>
<evidence type="ECO:0000313" key="4">
    <source>
        <dbReference type="Proteomes" id="UP000244248"/>
    </source>
</evidence>
<protein>
    <recommendedName>
        <fullName evidence="2">DUF4394 domain-containing protein</fullName>
    </recommendedName>
</protein>
<keyword evidence="4" id="KW-1185">Reference proteome</keyword>
<keyword evidence="1" id="KW-0732">Signal</keyword>
<gene>
    <name evidence="3" type="ORF">CJD38_08190</name>
</gene>
<comment type="caution">
    <text evidence="3">The sequence shown here is derived from an EMBL/GenBank/DDBJ whole genome shotgun (WGS) entry which is preliminary data.</text>
</comment>
<evidence type="ECO:0000259" key="2">
    <source>
        <dbReference type="Pfam" id="PF14339"/>
    </source>
</evidence>
<evidence type="ECO:0000313" key="3">
    <source>
        <dbReference type="EMBL" id="PTU31320.1"/>
    </source>
</evidence>
<feature type="domain" description="DUF4394" evidence="2">
    <location>
        <begin position="52"/>
        <end position="282"/>
    </location>
</feature>
<dbReference type="EMBL" id="QANS01000003">
    <property type="protein sequence ID" value="PTU31320.1"/>
    <property type="molecule type" value="Genomic_DNA"/>
</dbReference>